<dbReference type="RefSeq" id="WP_386817759.1">
    <property type="nucleotide sequence ID" value="NZ_JBHUIT010000001.1"/>
</dbReference>
<dbReference type="Gene3D" id="3.10.50.40">
    <property type="match status" value="3"/>
</dbReference>
<evidence type="ECO:0000256" key="6">
    <source>
        <dbReference type="PROSITE-ProRule" id="PRU00277"/>
    </source>
</evidence>
<keyword evidence="4 6" id="KW-0697">Rotamase</keyword>
<evidence type="ECO:0000256" key="3">
    <source>
        <dbReference type="ARBA" id="ARBA00013194"/>
    </source>
</evidence>
<evidence type="ECO:0000256" key="1">
    <source>
        <dbReference type="ARBA" id="ARBA00000971"/>
    </source>
</evidence>
<dbReference type="EC" id="5.2.1.8" evidence="3 6"/>
<comment type="catalytic activity">
    <reaction evidence="1 6">
        <text>[protein]-peptidylproline (omega=180) = [protein]-peptidylproline (omega=0)</text>
        <dbReference type="Rhea" id="RHEA:16237"/>
        <dbReference type="Rhea" id="RHEA-COMP:10747"/>
        <dbReference type="Rhea" id="RHEA-COMP:10748"/>
        <dbReference type="ChEBI" id="CHEBI:83833"/>
        <dbReference type="ChEBI" id="CHEBI:83834"/>
        <dbReference type="EC" id="5.2.1.8"/>
    </reaction>
</comment>
<evidence type="ECO:0000256" key="5">
    <source>
        <dbReference type="ARBA" id="ARBA00023235"/>
    </source>
</evidence>
<reference evidence="10" key="1">
    <citation type="journal article" date="2019" name="Int. J. Syst. Evol. Microbiol.">
        <title>The Global Catalogue of Microorganisms (GCM) 10K type strain sequencing project: providing services to taxonomists for standard genome sequencing and annotation.</title>
        <authorList>
            <consortium name="The Broad Institute Genomics Platform"/>
            <consortium name="The Broad Institute Genome Sequencing Center for Infectious Disease"/>
            <person name="Wu L."/>
            <person name="Ma J."/>
        </authorList>
    </citation>
    <scope>NUCLEOTIDE SEQUENCE [LARGE SCALE GENOMIC DNA]</scope>
    <source>
        <strain evidence="10">CGMCC 4.7106</strain>
    </source>
</reference>
<dbReference type="EMBL" id="JBHUIT010000001">
    <property type="protein sequence ID" value="MFD2255097.1"/>
    <property type="molecule type" value="Genomic_DNA"/>
</dbReference>
<gene>
    <name evidence="9" type="ORF">ACFSSA_00275</name>
</gene>
<dbReference type="Pfam" id="PF00254">
    <property type="entry name" value="FKBP_C"/>
    <property type="match status" value="3"/>
</dbReference>
<dbReference type="Proteomes" id="UP001597375">
    <property type="component" value="Unassembled WGS sequence"/>
</dbReference>
<evidence type="ECO:0000256" key="2">
    <source>
        <dbReference type="ARBA" id="ARBA00006577"/>
    </source>
</evidence>
<evidence type="ECO:0000313" key="9">
    <source>
        <dbReference type="EMBL" id="MFD2255097.1"/>
    </source>
</evidence>
<dbReference type="InterPro" id="IPR046357">
    <property type="entry name" value="PPIase_dom_sf"/>
</dbReference>
<feature type="domain" description="PPIase FKBP-type" evidence="8">
    <location>
        <begin position="192"/>
        <end position="277"/>
    </location>
</feature>
<dbReference type="InterPro" id="IPR001179">
    <property type="entry name" value="PPIase_FKBP_dom"/>
</dbReference>
<dbReference type="PANTHER" id="PTHR43811">
    <property type="entry name" value="FKBP-TYPE PEPTIDYL-PROLYL CIS-TRANS ISOMERASE FKPA"/>
    <property type="match status" value="1"/>
</dbReference>
<evidence type="ECO:0000313" key="10">
    <source>
        <dbReference type="Proteomes" id="UP001597375"/>
    </source>
</evidence>
<dbReference type="PANTHER" id="PTHR43811:SF19">
    <property type="entry name" value="39 KDA FK506-BINDING NUCLEAR PROTEIN"/>
    <property type="match status" value="1"/>
</dbReference>
<protein>
    <recommendedName>
        <fullName evidence="3 6">peptidylprolyl isomerase</fullName>
        <ecNumber evidence="3 6">5.2.1.8</ecNumber>
    </recommendedName>
</protein>
<proteinExistence type="inferred from homology"/>
<evidence type="ECO:0000256" key="7">
    <source>
        <dbReference type="SAM" id="SignalP"/>
    </source>
</evidence>
<feature type="signal peptide" evidence="7">
    <location>
        <begin position="1"/>
        <end position="24"/>
    </location>
</feature>
<dbReference type="SUPFAM" id="SSF54534">
    <property type="entry name" value="FKBP-like"/>
    <property type="match status" value="3"/>
</dbReference>
<keyword evidence="10" id="KW-1185">Reference proteome</keyword>
<feature type="chain" id="PRO_5045537005" description="peptidylprolyl isomerase" evidence="7">
    <location>
        <begin position="25"/>
        <end position="404"/>
    </location>
</feature>
<keyword evidence="7" id="KW-0732">Signal</keyword>
<evidence type="ECO:0000256" key="4">
    <source>
        <dbReference type="ARBA" id="ARBA00023110"/>
    </source>
</evidence>
<evidence type="ECO:0000259" key="8">
    <source>
        <dbReference type="PROSITE" id="PS50059"/>
    </source>
</evidence>
<organism evidence="9 10">
    <name type="scientific">Luteolibacter algae</name>
    <dbReference type="NCBI Taxonomy" id="454151"/>
    <lineage>
        <taxon>Bacteria</taxon>
        <taxon>Pseudomonadati</taxon>
        <taxon>Verrucomicrobiota</taxon>
        <taxon>Verrucomicrobiia</taxon>
        <taxon>Verrucomicrobiales</taxon>
        <taxon>Verrucomicrobiaceae</taxon>
        <taxon>Luteolibacter</taxon>
    </lineage>
</organism>
<accession>A0ABW5D224</accession>
<comment type="caution">
    <text evidence="9">The sequence shown here is derived from an EMBL/GenBank/DDBJ whole genome shotgun (WGS) entry which is preliminary data.</text>
</comment>
<feature type="domain" description="PPIase FKBP-type" evidence="8">
    <location>
        <begin position="320"/>
        <end position="404"/>
    </location>
</feature>
<dbReference type="PROSITE" id="PS50059">
    <property type="entry name" value="FKBP_PPIASE"/>
    <property type="match status" value="3"/>
</dbReference>
<feature type="domain" description="PPIase FKBP-type" evidence="8">
    <location>
        <begin position="68"/>
        <end position="152"/>
    </location>
</feature>
<sequence length="404" mass="43121">MKRKATLALMIGLGALVPVAYVHGQDENTMIEAPSDVAAVPDDAQKTDSGLASKVLTKGTGNEKPAAADEVTVHYSGWTTDGKLFDSSVKRGQPATFPLNGVIKGWTEGLQLMTVGEKRRFWIPADLAYGENPGGGRPGGLLVFDVELLDIKAAPKPPEDVAEVPAEAKKTESGLAYRILKSGEGDSKPAAHDIAEMHFSMWSKDGQLLESSQSHGRPLNAPINTLPFEGLQEALTLMTPGEQSRFWIPQALTFGENIPPGAPEGHLVFDIELISFKEAPEPPKVPEDVAAIPDSATKTASGLASRVLEKGTGDTNPKATDTVSVHYSGWTLDGKMFDSSVSRGEPTSFPLNGVIPGWTEGVQLMTVGEKRRFWIPADLAYGENPGGGRPGGMLVFDIELLEIK</sequence>
<dbReference type="GO" id="GO:0003755">
    <property type="term" value="F:peptidyl-prolyl cis-trans isomerase activity"/>
    <property type="evidence" value="ECO:0007669"/>
    <property type="project" value="UniProtKB-EC"/>
</dbReference>
<keyword evidence="5 6" id="KW-0413">Isomerase</keyword>
<name>A0ABW5D224_9BACT</name>
<comment type="similarity">
    <text evidence="2">Belongs to the FKBP-type PPIase family.</text>
</comment>